<name>A0A1R4H937_9GAMM</name>
<dbReference type="PROSITE" id="PS51257">
    <property type="entry name" value="PROKAR_LIPOPROTEIN"/>
    <property type="match status" value="1"/>
</dbReference>
<dbReference type="InterPro" id="IPR013785">
    <property type="entry name" value="Aldolase_TIM"/>
</dbReference>
<proteinExistence type="predicted"/>
<evidence type="ECO:0000313" key="2">
    <source>
        <dbReference type="EMBL" id="SJM92774.1"/>
    </source>
</evidence>
<dbReference type="SUPFAM" id="SSF51445">
    <property type="entry name" value="(Trans)glycosidases"/>
    <property type="match status" value="1"/>
</dbReference>
<dbReference type="InterPro" id="IPR017853">
    <property type="entry name" value="GH"/>
</dbReference>
<dbReference type="Gene3D" id="3.20.20.70">
    <property type="entry name" value="Aldolase class I"/>
    <property type="match status" value="1"/>
</dbReference>
<accession>A0A1R4H937</accession>
<dbReference type="InterPro" id="IPR029455">
    <property type="entry name" value="GHL15"/>
</dbReference>
<evidence type="ECO:0000256" key="1">
    <source>
        <dbReference type="SAM" id="SignalP"/>
    </source>
</evidence>
<protein>
    <recommendedName>
        <fullName evidence="4">Glycoside-hydrolase family GH114 TIM-barrel domain-containing protein</fullName>
    </recommendedName>
</protein>
<organism evidence="2 3">
    <name type="scientific">Crenothrix polyspora</name>
    <dbReference type="NCBI Taxonomy" id="360316"/>
    <lineage>
        <taxon>Bacteria</taxon>
        <taxon>Pseudomonadati</taxon>
        <taxon>Pseudomonadota</taxon>
        <taxon>Gammaproteobacteria</taxon>
        <taxon>Methylococcales</taxon>
        <taxon>Crenotrichaceae</taxon>
        <taxon>Crenothrix</taxon>
    </lineage>
</organism>
<reference evidence="3" key="1">
    <citation type="submission" date="2017-02" db="EMBL/GenBank/DDBJ databases">
        <authorList>
            <person name="Daims H."/>
        </authorList>
    </citation>
    <scope>NUCLEOTIDE SEQUENCE [LARGE SCALE GENOMIC DNA]</scope>
</reference>
<feature type="chain" id="PRO_5012932827" description="Glycoside-hydrolase family GH114 TIM-barrel domain-containing protein" evidence="1">
    <location>
        <begin position="34"/>
        <end position="405"/>
    </location>
</feature>
<dbReference type="AlphaFoldDB" id="A0A1R4H937"/>
<sequence>MKINFLPLSVKKYLRISPYFLCVLFLFGSSACSYEDTHAIAGKVGFFKHANTAFDSYTTKPDAKQQQWMQSHYQGILTYTPYFDTRLSWYPNAWFYIDSYAIYVNSDIAQKHPEWIMQDAQKNRLYIPWECHGKCEQFVGDFSNPDFKKYKIEEIRTALAKGYQGVWIDDVNLTWRVSDNNEIHRIPMDRLTNKPMTLTDWQRYFTEFMEEIRRAFPSAKIAHNAIWYADTMTTENPFINRQIKAADYINIERAGNDSGLTAGNDRWGYETFLHYLDYVHQQGAGSILMDFGTTATEREYGLATALLISNGNDFISSNHPDWTTPDHWWPGYALNLGKALKPRYSWQGLLRRDFECGQVLLNQPQLPEKTVTLEGDLHTIDGTAVKQLKLQGKTAAVLLKSCTRK</sequence>
<feature type="signal peptide" evidence="1">
    <location>
        <begin position="1"/>
        <end position="33"/>
    </location>
</feature>
<dbReference type="RefSeq" id="WP_087143539.1">
    <property type="nucleotide sequence ID" value="NZ_FUKI01000108.1"/>
</dbReference>
<evidence type="ECO:0008006" key="4">
    <source>
        <dbReference type="Google" id="ProtNLM"/>
    </source>
</evidence>
<keyword evidence="1" id="KW-0732">Signal</keyword>
<dbReference type="Proteomes" id="UP000195667">
    <property type="component" value="Unassembled WGS sequence"/>
</dbReference>
<dbReference type="Pfam" id="PF14885">
    <property type="entry name" value="GHL15"/>
    <property type="match status" value="1"/>
</dbReference>
<dbReference type="EMBL" id="FUKI01000108">
    <property type="protein sequence ID" value="SJM92774.1"/>
    <property type="molecule type" value="Genomic_DNA"/>
</dbReference>
<evidence type="ECO:0000313" key="3">
    <source>
        <dbReference type="Proteomes" id="UP000195667"/>
    </source>
</evidence>
<gene>
    <name evidence="2" type="ORF">CRENPOLYSF1_330053</name>
</gene>
<keyword evidence="3" id="KW-1185">Reference proteome</keyword>
<dbReference type="OrthoDB" id="9805159at2"/>